<dbReference type="InterPro" id="IPR011701">
    <property type="entry name" value="MFS"/>
</dbReference>
<keyword evidence="3" id="KW-0472">Membrane</keyword>
<dbReference type="InterPro" id="IPR036259">
    <property type="entry name" value="MFS_trans_sf"/>
</dbReference>
<proteinExistence type="predicted"/>
<evidence type="ECO:0000256" key="2">
    <source>
        <dbReference type="ARBA" id="ARBA00022989"/>
    </source>
</evidence>
<dbReference type="Pfam" id="PF07690">
    <property type="entry name" value="MFS_1"/>
    <property type="match status" value="1"/>
</dbReference>
<protein>
    <submittedName>
        <fullName evidence="4">MFS transporter</fullName>
    </submittedName>
</protein>
<dbReference type="PANTHER" id="PTHR11360">
    <property type="entry name" value="MONOCARBOXYLATE TRANSPORTER"/>
    <property type="match status" value="1"/>
</dbReference>
<dbReference type="SUPFAM" id="SSF103473">
    <property type="entry name" value="MFS general substrate transporter"/>
    <property type="match status" value="1"/>
</dbReference>
<evidence type="ECO:0000313" key="5">
    <source>
        <dbReference type="Proteomes" id="UP000239406"/>
    </source>
</evidence>
<evidence type="ECO:0000256" key="1">
    <source>
        <dbReference type="ARBA" id="ARBA00022692"/>
    </source>
</evidence>
<dbReference type="GO" id="GO:0022857">
    <property type="term" value="F:transmembrane transporter activity"/>
    <property type="evidence" value="ECO:0007669"/>
    <property type="project" value="InterPro"/>
</dbReference>
<evidence type="ECO:0000256" key="3">
    <source>
        <dbReference type="ARBA" id="ARBA00023136"/>
    </source>
</evidence>
<dbReference type="EMBL" id="PSNY01000016">
    <property type="protein sequence ID" value="PPE69031.1"/>
    <property type="molecule type" value="Genomic_DNA"/>
</dbReference>
<keyword evidence="2" id="KW-1133">Transmembrane helix</keyword>
<dbReference type="PANTHER" id="PTHR11360:SF290">
    <property type="entry name" value="MONOCARBOXYLATE MFS PERMEASE"/>
    <property type="match status" value="1"/>
</dbReference>
<keyword evidence="5" id="KW-1185">Reference proteome</keyword>
<name>A0A2S5T1Y3_9BURK</name>
<keyword evidence="1" id="KW-0812">Transmembrane</keyword>
<reference evidence="4 5" key="1">
    <citation type="submission" date="2018-02" db="EMBL/GenBank/DDBJ databases">
        <title>Reclassifiation of [Polyangium] brachysporum DSM 7029 as Guopingzhaonella breviflexa gen. nov., sp. nov., a member of the family Comamonadaceae.</title>
        <authorList>
            <person name="Tang B."/>
        </authorList>
    </citation>
    <scope>NUCLEOTIDE SEQUENCE [LARGE SCALE GENOMIC DNA]</scope>
    <source>
        <strain evidence="4 5">DSM 15344</strain>
    </source>
</reference>
<comment type="caution">
    <text evidence="4">The sequence shown here is derived from an EMBL/GenBank/DDBJ whole genome shotgun (WGS) entry which is preliminary data.</text>
</comment>
<dbReference type="InterPro" id="IPR050327">
    <property type="entry name" value="Proton-linked_MCT"/>
</dbReference>
<dbReference type="AlphaFoldDB" id="A0A2S5T1Y3"/>
<organism evidence="4 5">
    <name type="scientific">Caldimonas thermodepolymerans</name>
    <dbReference type="NCBI Taxonomy" id="215580"/>
    <lineage>
        <taxon>Bacteria</taxon>
        <taxon>Pseudomonadati</taxon>
        <taxon>Pseudomonadota</taxon>
        <taxon>Betaproteobacteria</taxon>
        <taxon>Burkholderiales</taxon>
        <taxon>Sphaerotilaceae</taxon>
        <taxon>Caldimonas</taxon>
    </lineage>
</organism>
<dbReference type="Proteomes" id="UP000239406">
    <property type="component" value="Unassembled WGS sequence"/>
</dbReference>
<dbReference type="Gene3D" id="1.20.1250.20">
    <property type="entry name" value="MFS general substrate transporter like domains"/>
    <property type="match status" value="1"/>
</dbReference>
<accession>A0A2S5T1Y3</accession>
<evidence type="ECO:0000313" key="4">
    <source>
        <dbReference type="EMBL" id="PPE69031.1"/>
    </source>
</evidence>
<sequence length="406" mass="42425">MSTSFAAPAAGHPYHALTWRLLAALGLSQLIAWGTLHYLIAVFAAAIAAEMHWSSARVQTGFALAMLVMAACSYTVGRWIDERGGRLPLMSGCWIGALGCTVLAAVDRYPVYLSAWVLIGLGMRLALYDAVFATLAGIAGTAAQRAISVVTIMGGLASTVFWPLGQHLLERFGWRGALLCYAGFLLACSLLHLAVPKVARRPAQAGPATGAVASHPPTQPAVAWLYTYCAAGVVFLQTGMAAHFIELLRHAGWSAGDAVWLATLFGAGQFCGRATIALWAFRFNPVALNLVPAVLLVVSIATYLGGGGLMAGATTFAFLYGLSNGTATYTRGAMPLVLFDPAKYGRTVGLMLKPALALSAVAPVAFGHGIDRWSAHGLATGILVLALSLLAASAALYRLAPRPAVT</sequence>
<dbReference type="RefSeq" id="WP_104358391.1">
    <property type="nucleotide sequence ID" value="NZ_CP064338.1"/>
</dbReference>
<gene>
    <name evidence="4" type="ORF">C1702_14290</name>
</gene>